<proteinExistence type="predicted"/>
<evidence type="ECO:0000256" key="3">
    <source>
        <dbReference type="PROSITE-ProRule" id="PRU00169"/>
    </source>
</evidence>
<evidence type="ECO:0000313" key="6">
    <source>
        <dbReference type="EMBL" id="XBS52388.1"/>
    </source>
</evidence>
<dbReference type="RefSeq" id="WP_349943857.1">
    <property type="nucleotide sequence ID" value="NZ_CP157940.1"/>
</dbReference>
<dbReference type="InterPro" id="IPR001789">
    <property type="entry name" value="Sig_transdc_resp-reg_receiver"/>
</dbReference>
<evidence type="ECO:0000259" key="5">
    <source>
        <dbReference type="PROSITE" id="PS50930"/>
    </source>
</evidence>
<dbReference type="PANTHER" id="PTHR37299:SF1">
    <property type="entry name" value="STAGE 0 SPORULATION PROTEIN A HOMOLOG"/>
    <property type="match status" value="1"/>
</dbReference>
<evidence type="ECO:0000259" key="4">
    <source>
        <dbReference type="PROSITE" id="PS50110"/>
    </source>
</evidence>
<evidence type="ECO:0000256" key="1">
    <source>
        <dbReference type="ARBA" id="ARBA00018672"/>
    </source>
</evidence>
<dbReference type="EMBL" id="CP157940">
    <property type="protein sequence ID" value="XBS52388.1"/>
    <property type="molecule type" value="Genomic_DNA"/>
</dbReference>
<dbReference type="InterPro" id="IPR011006">
    <property type="entry name" value="CheY-like_superfamily"/>
</dbReference>
<accession>A0AAU7PJ75</accession>
<feature type="modified residue" description="4-aspartylphosphate" evidence="3">
    <location>
        <position position="59"/>
    </location>
</feature>
<dbReference type="AlphaFoldDB" id="A0AAU7PJ75"/>
<dbReference type="SUPFAM" id="SSF52172">
    <property type="entry name" value="CheY-like"/>
    <property type="match status" value="1"/>
</dbReference>
<dbReference type="PROSITE" id="PS50930">
    <property type="entry name" value="HTH_LYTTR"/>
    <property type="match status" value="1"/>
</dbReference>
<dbReference type="Pfam" id="PF04397">
    <property type="entry name" value="LytTR"/>
    <property type="match status" value="1"/>
</dbReference>
<gene>
    <name evidence="6" type="ORF">ABFV83_11100</name>
</gene>
<reference evidence="6" key="1">
    <citation type="submission" date="2024-06" db="EMBL/GenBank/DDBJ databases">
        <title>Lacrimispora cavernae sp. nov., a novel anaerobe isolated from bat guano pile inside a cave.</title>
        <authorList>
            <person name="Miller S.L."/>
            <person name="Lu N."/>
            <person name="King J."/>
            <person name="Sankaranarayanan K."/>
            <person name="Lawson P.A."/>
        </authorList>
    </citation>
    <scope>NUCLEOTIDE SEQUENCE</scope>
    <source>
        <strain evidence="6">BS-2</strain>
    </source>
</reference>
<keyword evidence="6" id="KW-0238">DNA-binding</keyword>
<dbReference type="GO" id="GO:0003677">
    <property type="term" value="F:DNA binding"/>
    <property type="evidence" value="ECO:0007669"/>
    <property type="project" value="UniProtKB-KW"/>
</dbReference>
<evidence type="ECO:0000256" key="2">
    <source>
        <dbReference type="ARBA" id="ARBA00024867"/>
    </source>
</evidence>
<dbReference type="Pfam" id="PF00072">
    <property type="entry name" value="Response_reg"/>
    <property type="match status" value="1"/>
</dbReference>
<dbReference type="Gene3D" id="2.40.50.1020">
    <property type="entry name" value="LytTr DNA-binding domain"/>
    <property type="match status" value="1"/>
</dbReference>
<protein>
    <recommendedName>
        <fullName evidence="1">Stage 0 sporulation protein A homolog</fullName>
    </recommendedName>
</protein>
<dbReference type="SMART" id="SM00850">
    <property type="entry name" value="LytTR"/>
    <property type="match status" value="1"/>
</dbReference>
<dbReference type="InterPro" id="IPR007492">
    <property type="entry name" value="LytTR_DNA-bd_dom"/>
</dbReference>
<sequence length="237" mass="28198">MIEIAICDDELYLLKELEECLLELGKDAGIQVEVESYEDGGDLVNAVTGGKRYDIIYLDVRMKYMDGLEAAYKIREIDRLVQMVYVTSHDGYMKETFRVAPIGFLTKPIKKKEFEETFYHVLRIVQEQDSYYRFRYMKSDYKVAIRDILYFESKLRVAEIVMQNFRLKEYKALNKIEKSLDQGKGRFLRIHKSYLVNYQHVIRMGYEEVEMPNGIILPLSRAYKKTVDDKLRQFKKR</sequence>
<dbReference type="GO" id="GO:0000156">
    <property type="term" value="F:phosphorelay response regulator activity"/>
    <property type="evidence" value="ECO:0007669"/>
    <property type="project" value="InterPro"/>
</dbReference>
<dbReference type="Gene3D" id="3.40.50.2300">
    <property type="match status" value="1"/>
</dbReference>
<dbReference type="PROSITE" id="PS50110">
    <property type="entry name" value="RESPONSE_REGULATORY"/>
    <property type="match status" value="1"/>
</dbReference>
<feature type="domain" description="HTH LytTR-type" evidence="5">
    <location>
        <begin position="138"/>
        <end position="233"/>
    </location>
</feature>
<name>A0AAU7PJ75_9FIRM</name>
<dbReference type="InterPro" id="IPR046947">
    <property type="entry name" value="LytR-like"/>
</dbReference>
<comment type="function">
    <text evidence="2">May play the central regulatory role in sporulation. It may be an element of the effector pathway responsible for the activation of sporulation genes in response to nutritional stress. Spo0A may act in concert with spo0H (a sigma factor) to control the expression of some genes that are critical to the sporulation process.</text>
</comment>
<feature type="domain" description="Response regulatory" evidence="4">
    <location>
        <begin position="3"/>
        <end position="122"/>
    </location>
</feature>
<dbReference type="PANTHER" id="PTHR37299">
    <property type="entry name" value="TRANSCRIPTIONAL REGULATOR-RELATED"/>
    <property type="match status" value="1"/>
</dbReference>
<organism evidence="6">
    <name type="scientific">Lacrimispora sp. BS-2</name>
    <dbReference type="NCBI Taxonomy" id="3151850"/>
    <lineage>
        <taxon>Bacteria</taxon>
        <taxon>Bacillati</taxon>
        <taxon>Bacillota</taxon>
        <taxon>Clostridia</taxon>
        <taxon>Lachnospirales</taxon>
        <taxon>Lachnospiraceae</taxon>
        <taxon>Lacrimispora</taxon>
    </lineage>
</organism>
<dbReference type="SMART" id="SM00448">
    <property type="entry name" value="REC"/>
    <property type="match status" value="1"/>
</dbReference>
<keyword evidence="3" id="KW-0597">Phosphoprotein</keyword>